<name>A0A6I6DBF7_9FIRM</name>
<dbReference type="NCBIfam" id="TIGR00277">
    <property type="entry name" value="HDIG"/>
    <property type="match status" value="1"/>
</dbReference>
<dbReference type="InterPro" id="IPR011621">
    <property type="entry name" value="Metal-dep_PHydrolase_7TM_intra"/>
</dbReference>
<keyword evidence="4" id="KW-1185">Reference proteome</keyword>
<feature type="transmembrane region" description="Helical" evidence="1">
    <location>
        <begin position="319"/>
        <end position="338"/>
    </location>
</feature>
<reference evidence="4" key="1">
    <citation type="journal article" date="2019" name="Microbiology">
        <title>Complete Genome Sequence of an Uncultured Bacterium of the Candidate Phylum Bipolaricaulota.</title>
        <authorList>
            <person name="Kadnikov V.V."/>
            <person name="Mardanov A.V."/>
            <person name="Beletsky A.V."/>
            <person name="Frank Y.A."/>
            <person name="Karnachuk O.V."/>
            <person name="Ravin N.V."/>
        </authorList>
    </citation>
    <scope>NUCLEOTIDE SEQUENCE [LARGE SCALE GENOMIC DNA]</scope>
</reference>
<dbReference type="GO" id="GO:0016787">
    <property type="term" value="F:hydrolase activity"/>
    <property type="evidence" value="ECO:0007669"/>
    <property type="project" value="UniProtKB-KW"/>
</dbReference>
<dbReference type="CDD" id="cd00077">
    <property type="entry name" value="HDc"/>
    <property type="match status" value="1"/>
</dbReference>
<feature type="transmembrane region" description="Helical" evidence="1">
    <location>
        <begin position="27"/>
        <end position="46"/>
    </location>
</feature>
<keyword evidence="1" id="KW-1133">Transmembrane helix</keyword>
<feature type="transmembrane region" description="Helical" evidence="1">
    <location>
        <begin position="377"/>
        <end position="399"/>
    </location>
</feature>
<dbReference type="PANTHER" id="PTHR36442">
    <property type="entry name" value="CYCLIC-DI-AMP PHOSPHODIESTERASE PGPH"/>
    <property type="match status" value="1"/>
</dbReference>
<feature type="transmembrane region" description="Helical" evidence="1">
    <location>
        <begin position="419"/>
        <end position="439"/>
    </location>
</feature>
<proteinExistence type="predicted"/>
<dbReference type="InterPro" id="IPR006674">
    <property type="entry name" value="HD_domain"/>
</dbReference>
<dbReference type="AlphaFoldDB" id="A0A6I6DBF7"/>
<protein>
    <submittedName>
        <fullName evidence="3">Hydrolase</fullName>
    </submittedName>
</protein>
<feature type="transmembrane region" description="Helical" evidence="1">
    <location>
        <begin position="280"/>
        <end position="299"/>
    </location>
</feature>
<evidence type="ECO:0000313" key="3">
    <source>
        <dbReference type="EMBL" id="QGT99985.1"/>
    </source>
</evidence>
<evidence type="ECO:0000256" key="1">
    <source>
        <dbReference type="SAM" id="Phobius"/>
    </source>
</evidence>
<dbReference type="InterPro" id="IPR003607">
    <property type="entry name" value="HD/PDEase_dom"/>
</dbReference>
<dbReference type="Pfam" id="PF07697">
    <property type="entry name" value="7TMR-HDED"/>
    <property type="match status" value="1"/>
</dbReference>
<dbReference type="EMBL" id="CP046457">
    <property type="protein sequence ID" value="QGT99985.1"/>
    <property type="molecule type" value="Genomic_DNA"/>
</dbReference>
<evidence type="ECO:0000259" key="2">
    <source>
        <dbReference type="SMART" id="SM00471"/>
    </source>
</evidence>
<dbReference type="SMART" id="SM00471">
    <property type="entry name" value="HDc"/>
    <property type="match status" value="1"/>
</dbReference>
<keyword evidence="1" id="KW-0812">Transmembrane</keyword>
<dbReference type="PANTHER" id="PTHR36442:SF1">
    <property type="entry name" value="CYCLIC-DI-AMP PHOSPHODIESTERASE PGPH"/>
    <property type="match status" value="1"/>
</dbReference>
<dbReference type="Proteomes" id="UP000426444">
    <property type="component" value="Chromosome"/>
</dbReference>
<evidence type="ECO:0000313" key="4">
    <source>
        <dbReference type="Proteomes" id="UP000426444"/>
    </source>
</evidence>
<dbReference type="RefSeq" id="WP_156203823.1">
    <property type="nucleotide sequence ID" value="NZ_CP046457.1"/>
</dbReference>
<accession>A0A6I6DBF7</accession>
<dbReference type="OrthoDB" id="9806952at2"/>
<dbReference type="InterPro" id="IPR011624">
    <property type="entry name" value="Metal-dep_PHydrolase_7TM_extra"/>
</dbReference>
<feature type="transmembrane region" description="Helical" evidence="1">
    <location>
        <begin position="344"/>
        <end position="365"/>
    </location>
</feature>
<sequence length="728" mass="81816">MKLTNLLKYFYWERIYSYWKESNTKKIISISLFSIIIVGILFSNFIPKQVTLSVDEVAKRNITSNVTAVIVDEEKTEELRQQAIDNVQKVYQEDKYALSNARSDVNYFFSKVSDIIMNEEGIDEEIKKDVETLLIVTKPTNLNLSLDTSQLANYLITTSEEDLERMREVSLEVVTNYMDKPITEEALTNVLNEALNQIENLPYAEEAREVIKIASINVIRPNMIFNQEATERAIQEAKEAVQPVQKTIKSGEIIVREGDRVTQEQISTLEQLGIQRTKSYPIALIGAALFVLLTIWLLVEYMKRYYEKILKNDKQMLLIGLIFIIVLLFTRILTAIEISDRPEINALIGYLAPVAAGSMTIAILIDNRLAYFMTMLLALYVGLITTGNQVFFAITAFVGGTVGVYRVSKLSQTSDLARSGVYIALANIITITGLSLIAGNVNLDMLLIGILLGGVSGILSAVLMIGALPYLESAFSITSMIKLLELSNPNHPLLKRLLLEAPGTYHHSLLVGNLAEASAEDIAANPLLVRVGAYYHDIGKIKRPEYFVENQRGFENPHEKIAPALSALIITSHVKEGVELAKEARLPQIIIDFIEQHQGTGLAKYFYSRALEEDREGNISEDSFRYEGPKPQTKEIALVMLADAAEAAVRSLNAPTPENIKEMVTKIIKEKLNDGQLDECDLTFKDLDIISNSFCKILDGVYHKRIEYPDTIVREFEKRREHDGDNDN</sequence>
<feature type="domain" description="HD/PDEase" evidence="2">
    <location>
        <begin position="500"/>
        <end position="657"/>
    </location>
</feature>
<dbReference type="InterPro" id="IPR006675">
    <property type="entry name" value="HDIG_dom"/>
</dbReference>
<organism evidence="3 4">
    <name type="scientific">Candidatus Syntrophocurvum alkaliphilum</name>
    <dbReference type="NCBI Taxonomy" id="2293317"/>
    <lineage>
        <taxon>Bacteria</taxon>
        <taxon>Bacillati</taxon>
        <taxon>Bacillota</taxon>
        <taxon>Clostridia</taxon>
        <taxon>Eubacteriales</taxon>
        <taxon>Syntrophomonadaceae</taxon>
        <taxon>Candidatus Syntrophocurvum</taxon>
    </lineage>
</organism>
<keyword evidence="3" id="KW-0378">Hydrolase</keyword>
<feature type="transmembrane region" description="Helical" evidence="1">
    <location>
        <begin position="446"/>
        <end position="471"/>
    </location>
</feature>
<dbReference type="Pfam" id="PF01966">
    <property type="entry name" value="HD"/>
    <property type="match status" value="1"/>
</dbReference>
<keyword evidence="1" id="KW-0472">Membrane</keyword>
<dbReference type="Gene3D" id="1.10.3210.10">
    <property type="entry name" value="Hypothetical protein af1432"/>
    <property type="match status" value="1"/>
</dbReference>
<dbReference type="InterPro" id="IPR052722">
    <property type="entry name" value="PgpH_phosphodiesterase"/>
</dbReference>
<gene>
    <name evidence="3" type="ORF">SYNTR_1392</name>
</gene>
<dbReference type="KEGG" id="salq:SYNTR_1392"/>
<dbReference type="Pfam" id="PF07698">
    <property type="entry name" value="7TM-7TMR_HD"/>
    <property type="match status" value="1"/>
</dbReference>
<dbReference type="SUPFAM" id="SSF109604">
    <property type="entry name" value="HD-domain/PDEase-like"/>
    <property type="match status" value="1"/>
</dbReference>